<feature type="region of interest" description="Disordered" evidence="1">
    <location>
        <begin position="1"/>
        <end position="28"/>
    </location>
</feature>
<evidence type="ECO:0000313" key="2">
    <source>
        <dbReference type="EMBL" id="CRL06472.1"/>
    </source>
</evidence>
<accession>A0A1J1J2A3</accession>
<protein>
    <submittedName>
        <fullName evidence="2">CLUMA_CG019777, isoform A</fullName>
    </submittedName>
</protein>
<feature type="compositionally biased region" description="Basic residues" evidence="1">
    <location>
        <begin position="1"/>
        <end position="11"/>
    </location>
</feature>
<dbReference type="AlphaFoldDB" id="A0A1J1J2A3"/>
<dbReference type="EMBL" id="CVRI01000067">
    <property type="protein sequence ID" value="CRL06472.1"/>
    <property type="molecule type" value="Genomic_DNA"/>
</dbReference>
<proteinExistence type="predicted"/>
<evidence type="ECO:0000256" key="1">
    <source>
        <dbReference type="SAM" id="MobiDB-lite"/>
    </source>
</evidence>
<gene>
    <name evidence="2" type="ORF">CLUMA_CG019777</name>
</gene>
<name>A0A1J1J2A3_9DIPT</name>
<reference evidence="2 3" key="1">
    <citation type="submission" date="2015-04" db="EMBL/GenBank/DDBJ databases">
        <authorList>
            <person name="Syromyatnikov M.Y."/>
            <person name="Popov V.N."/>
        </authorList>
    </citation>
    <scope>NUCLEOTIDE SEQUENCE [LARGE SCALE GENOMIC DNA]</scope>
</reference>
<feature type="compositionally biased region" description="Polar residues" evidence="1">
    <location>
        <begin position="14"/>
        <end position="28"/>
    </location>
</feature>
<organism evidence="2 3">
    <name type="scientific">Clunio marinus</name>
    <dbReference type="NCBI Taxonomy" id="568069"/>
    <lineage>
        <taxon>Eukaryota</taxon>
        <taxon>Metazoa</taxon>
        <taxon>Ecdysozoa</taxon>
        <taxon>Arthropoda</taxon>
        <taxon>Hexapoda</taxon>
        <taxon>Insecta</taxon>
        <taxon>Pterygota</taxon>
        <taxon>Neoptera</taxon>
        <taxon>Endopterygota</taxon>
        <taxon>Diptera</taxon>
        <taxon>Nematocera</taxon>
        <taxon>Chironomoidea</taxon>
        <taxon>Chironomidae</taxon>
        <taxon>Clunio</taxon>
    </lineage>
</organism>
<keyword evidence="3" id="KW-1185">Reference proteome</keyword>
<sequence length="59" mass="6377">MGKHPKTKLKLKPQSVSQDAFSSKSGTSTILAESDDRSWAKIAGTRKQSSGNFIPKSIN</sequence>
<dbReference type="Proteomes" id="UP000183832">
    <property type="component" value="Unassembled WGS sequence"/>
</dbReference>
<evidence type="ECO:0000313" key="3">
    <source>
        <dbReference type="Proteomes" id="UP000183832"/>
    </source>
</evidence>